<dbReference type="AlphaFoldDB" id="A0A8S3PXH7"/>
<protein>
    <recommendedName>
        <fullName evidence="3">Endonuclease/exonuclease/phosphatase domain-containing protein</fullName>
    </recommendedName>
</protein>
<accession>A0A8S3PXH7</accession>
<organism evidence="1 2">
    <name type="scientific">Mytilus edulis</name>
    <name type="common">Blue mussel</name>
    <dbReference type="NCBI Taxonomy" id="6550"/>
    <lineage>
        <taxon>Eukaryota</taxon>
        <taxon>Metazoa</taxon>
        <taxon>Spiralia</taxon>
        <taxon>Lophotrochozoa</taxon>
        <taxon>Mollusca</taxon>
        <taxon>Bivalvia</taxon>
        <taxon>Autobranchia</taxon>
        <taxon>Pteriomorphia</taxon>
        <taxon>Mytilida</taxon>
        <taxon>Mytiloidea</taxon>
        <taxon>Mytilidae</taxon>
        <taxon>Mytilinae</taxon>
        <taxon>Mytilus</taxon>
    </lineage>
</organism>
<evidence type="ECO:0008006" key="3">
    <source>
        <dbReference type="Google" id="ProtNLM"/>
    </source>
</evidence>
<sequence length="156" mass="18907">MPGISDHDIVFMEFKITPSKLKQTPRNVPIYNKANWETMKKEVINLQHTIQEKVNTHTVDELWLEFKTKLNELVSEHIPHKKLTTKNKTPWVTFETRKLMKKRDRLYKKMKKSGNDNMRNKYKQIKHQVQKQPRQSYWQYIEKIVTPKPDEINFQT</sequence>
<name>A0A8S3PXH7_MYTED</name>
<gene>
    <name evidence="1" type="ORF">MEDL_3840</name>
</gene>
<keyword evidence="2" id="KW-1185">Reference proteome</keyword>
<dbReference type="EMBL" id="CAJPWZ010000232">
    <property type="protein sequence ID" value="CAG2188420.1"/>
    <property type="molecule type" value="Genomic_DNA"/>
</dbReference>
<evidence type="ECO:0000313" key="2">
    <source>
        <dbReference type="Proteomes" id="UP000683360"/>
    </source>
</evidence>
<proteinExistence type="predicted"/>
<evidence type="ECO:0000313" key="1">
    <source>
        <dbReference type="EMBL" id="CAG2188420.1"/>
    </source>
</evidence>
<comment type="caution">
    <text evidence="1">The sequence shown here is derived from an EMBL/GenBank/DDBJ whole genome shotgun (WGS) entry which is preliminary data.</text>
</comment>
<dbReference type="Proteomes" id="UP000683360">
    <property type="component" value="Unassembled WGS sequence"/>
</dbReference>
<dbReference type="PANTHER" id="PTHR33395">
    <property type="entry name" value="TRANSCRIPTASE, PUTATIVE-RELATED-RELATED"/>
    <property type="match status" value="1"/>
</dbReference>
<dbReference type="PANTHER" id="PTHR33395:SF22">
    <property type="entry name" value="REVERSE TRANSCRIPTASE DOMAIN-CONTAINING PROTEIN"/>
    <property type="match status" value="1"/>
</dbReference>
<reference evidence="1" key="1">
    <citation type="submission" date="2021-03" db="EMBL/GenBank/DDBJ databases">
        <authorList>
            <person name="Bekaert M."/>
        </authorList>
    </citation>
    <scope>NUCLEOTIDE SEQUENCE</scope>
</reference>